<evidence type="ECO:0000256" key="4">
    <source>
        <dbReference type="ARBA" id="ARBA00023136"/>
    </source>
</evidence>
<dbReference type="GO" id="GO:0016787">
    <property type="term" value="F:hydrolase activity"/>
    <property type="evidence" value="ECO:0007669"/>
    <property type="project" value="InterPro"/>
</dbReference>
<evidence type="ECO:0000259" key="5">
    <source>
        <dbReference type="Pfam" id="PF00149"/>
    </source>
</evidence>
<feature type="domain" description="Calcineurin-like phosphoesterase" evidence="5">
    <location>
        <begin position="30"/>
        <end position="327"/>
    </location>
</feature>
<dbReference type="OrthoDB" id="9984693at2759"/>
<dbReference type="GO" id="GO:0016020">
    <property type="term" value="C:membrane"/>
    <property type="evidence" value="ECO:0007669"/>
    <property type="project" value="UniProtKB-SubCell"/>
</dbReference>
<dbReference type="InterPro" id="IPR004843">
    <property type="entry name" value="Calcineurin-like_PHP"/>
</dbReference>
<keyword evidence="7" id="KW-1185">Reference proteome</keyword>
<keyword evidence="4" id="KW-0472">Membrane</keyword>
<evidence type="ECO:0000313" key="7">
    <source>
        <dbReference type="Proteomes" id="UP000662931"/>
    </source>
</evidence>
<dbReference type="GeneID" id="62195573"/>
<dbReference type="GO" id="GO:0005783">
    <property type="term" value="C:endoplasmic reticulum"/>
    <property type="evidence" value="ECO:0007669"/>
    <property type="project" value="TreeGrafter"/>
</dbReference>
<sequence length="421" mass="48706">MFFKAFSAPYISDLYRYYLNSDLLPNPADIRILAIGDPQIDGAWPNTTPRKRLDIFGNDYYLGHIYSVMKRRLQPSVVTVLGDLISCNWVSDSEYFNRTERYANRLFPRPDSVRPDSPSAIDLLERRGIRNQSSYEKWFHNALKSNIFDDSYFGYEDLNSWSNDSSEPLFINTTGNHDIGYSGEMTYDNIYRWNKFYGKDNFWIEYAKNTSHPWRIVVLNSLMLDGPAKHNDFVEANWNFVRTVSNRQFNGSTILVTHVPLFKPAGVCSDPPQTQFFTKENSAAYDWNKIGNLKSQNLLSYETSQKVLDALFRNNQPGIILNGHNHEGCLSYYSRDQSGEWIVSKDRPINDTGSYIREVTVRSIMGDYDGSTGIVTGHFDNNKKIWRFEYSVCPFVVQHVWWASKVTLLISILLQSIAFFV</sequence>
<accession>A0A875S098</accession>
<dbReference type="AlphaFoldDB" id="A0A875S098"/>
<protein>
    <recommendedName>
        <fullName evidence="5">Calcineurin-like phosphoesterase domain-containing protein</fullName>
    </recommendedName>
</protein>
<organism evidence="6 7">
    <name type="scientific">Eeniella nana</name>
    <name type="common">Yeast</name>
    <name type="synonym">Brettanomyces nanus</name>
    <dbReference type="NCBI Taxonomy" id="13502"/>
    <lineage>
        <taxon>Eukaryota</taxon>
        <taxon>Fungi</taxon>
        <taxon>Dikarya</taxon>
        <taxon>Ascomycota</taxon>
        <taxon>Saccharomycotina</taxon>
        <taxon>Pichiomycetes</taxon>
        <taxon>Pichiales</taxon>
        <taxon>Pichiaceae</taxon>
        <taxon>Brettanomyces</taxon>
    </lineage>
</organism>
<keyword evidence="3" id="KW-1133">Transmembrane helix</keyword>
<dbReference type="Pfam" id="PF00149">
    <property type="entry name" value="Metallophos"/>
    <property type="match status" value="1"/>
</dbReference>
<evidence type="ECO:0000256" key="3">
    <source>
        <dbReference type="ARBA" id="ARBA00022989"/>
    </source>
</evidence>
<evidence type="ECO:0000256" key="1">
    <source>
        <dbReference type="ARBA" id="ARBA00004141"/>
    </source>
</evidence>
<dbReference type="InterPro" id="IPR033308">
    <property type="entry name" value="PGAP5/Cdc1/Ted1"/>
</dbReference>
<comment type="subcellular location">
    <subcellularLocation>
        <location evidence="1">Membrane</location>
        <topology evidence="1">Multi-pass membrane protein</topology>
    </subcellularLocation>
</comment>
<dbReference type="EMBL" id="CP064813">
    <property type="protein sequence ID" value="QPG74836.1"/>
    <property type="molecule type" value="Genomic_DNA"/>
</dbReference>
<dbReference type="KEGG" id="bnn:FOA43_002172"/>
<keyword evidence="2" id="KW-0812">Transmembrane</keyword>
<evidence type="ECO:0000313" key="6">
    <source>
        <dbReference type="EMBL" id="QPG74836.1"/>
    </source>
</evidence>
<dbReference type="InterPro" id="IPR029052">
    <property type="entry name" value="Metallo-depent_PP-like"/>
</dbReference>
<proteinExistence type="predicted"/>
<dbReference type="PANTHER" id="PTHR13315">
    <property type="entry name" value="METALLO PHOSPHOESTERASE RELATED"/>
    <property type="match status" value="1"/>
</dbReference>
<name>A0A875S098_EENNA</name>
<dbReference type="SUPFAM" id="SSF56300">
    <property type="entry name" value="Metallo-dependent phosphatases"/>
    <property type="match status" value="1"/>
</dbReference>
<dbReference type="RefSeq" id="XP_038778401.1">
    <property type="nucleotide sequence ID" value="XM_038922473.1"/>
</dbReference>
<dbReference type="PANTHER" id="PTHR13315:SF1">
    <property type="entry name" value="PROTEIN TED1"/>
    <property type="match status" value="1"/>
</dbReference>
<evidence type="ECO:0000256" key="2">
    <source>
        <dbReference type="ARBA" id="ARBA00022692"/>
    </source>
</evidence>
<dbReference type="Gene3D" id="3.60.21.10">
    <property type="match status" value="1"/>
</dbReference>
<dbReference type="Proteomes" id="UP000662931">
    <property type="component" value="Chromosome 2"/>
</dbReference>
<reference evidence="6" key="1">
    <citation type="submission" date="2020-10" db="EMBL/GenBank/DDBJ databases">
        <authorList>
            <person name="Roach M.J.R."/>
        </authorList>
    </citation>
    <scope>NUCLEOTIDE SEQUENCE</scope>
    <source>
        <strain evidence="6">CBS 1945</strain>
    </source>
</reference>
<dbReference type="GO" id="GO:0006506">
    <property type="term" value="P:GPI anchor biosynthetic process"/>
    <property type="evidence" value="ECO:0007669"/>
    <property type="project" value="InterPro"/>
</dbReference>
<gene>
    <name evidence="6" type="ORF">FOA43_002172</name>
</gene>